<organism evidence="3 4">
    <name type="scientific">Cercophora samala</name>
    <dbReference type="NCBI Taxonomy" id="330535"/>
    <lineage>
        <taxon>Eukaryota</taxon>
        <taxon>Fungi</taxon>
        <taxon>Dikarya</taxon>
        <taxon>Ascomycota</taxon>
        <taxon>Pezizomycotina</taxon>
        <taxon>Sordariomycetes</taxon>
        <taxon>Sordariomycetidae</taxon>
        <taxon>Sordariales</taxon>
        <taxon>Lasiosphaeriaceae</taxon>
        <taxon>Cercophora</taxon>
    </lineage>
</organism>
<feature type="compositionally biased region" description="Basic and acidic residues" evidence="1">
    <location>
        <begin position="105"/>
        <end position="115"/>
    </location>
</feature>
<feature type="compositionally biased region" description="Polar residues" evidence="1">
    <location>
        <begin position="185"/>
        <end position="203"/>
    </location>
</feature>
<feature type="compositionally biased region" description="Basic residues" evidence="1">
    <location>
        <begin position="455"/>
        <end position="468"/>
    </location>
</feature>
<name>A0AA40D7P8_9PEZI</name>
<evidence type="ECO:0000256" key="1">
    <source>
        <dbReference type="SAM" id="MobiDB-lite"/>
    </source>
</evidence>
<evidence type="ECO:0000313" key="4">
    <source>
        <dbReference type="Proteomes" id="UP001174997"/>
    </source>
</evidence>
<feature type="compositionally biased region" description="Basic and acidic residues" evidence="1">
    <location>
        <begin position="36"/>
        <end position="56"/>
    </location>
</feature>
<feature type="region of interest" description="Disordered" evidence="1">
    <location>
        <begin position="360"/>
        <end position="386"/>
    </location>
</feature>
<feature type="compositionally biased region" description="Low complexity" evidence="1">
    <location>
        <begin position="369"/>
        <end position="384"/>
    </location>
</feature>
<keyword evidence="2" id="KW-1133">Transmembrane helix</keyword>
<accession>A0AA40D7P8</accession>
<feature type="compositionally biased region" description="Basic and acidic residues" evidence="1">
    <location>
        <begin position="237"/>
        <end position="249"/>
    </location>
</feature>
<feature type="compositionally biased region" description="Basic and acidic residues" evidence="1">
    <location>
        <begin position="135"/>
        <end position="144"/>
    </location>
</feature>
<feature type="compositionally biased region" description="Low complexity" evidence="1">
    <location>
        <begin position="469"/>
        <end position="479"/>
    </location>
</feature>
<keyword evidence="4" id="KW-1185">Reference proteome</keyword>
<proteinExistence type="predicted"/>
<gene>
    <name evidence="3" type="ORF">QBC41DRAFT_281061</name>
</gene>
<keyword evidence="2" id="KW-0472">Membrane</keyword>
<feature type="compositionally biased region" description="Basic and acidic residues" evidence="1">
    <location>
        <begin position="434"/>
        <end position="445"/>
    </location>
</feature>
<protein>
    <submittedName>
        <fullName evidence="3">Uncharacterized protein</fullName>
    </submittedName>
</protein>
<evidence type="ECO:0000313" key="3">
    <source>
        <dbReference type="EMBL" id="KAK0666382.1"/>
    </source>
</evidence>
<dbReference type="EMBL" id="JAULSY010000089">
    <property type="protein sequence ID" value="KAK0666382.1"/>
    <property type="molecule type" value="Genomic_DNA"/>
</dbReference>
<dbReference type="AlphaFoldDB" id="A0AA40D7P8"/>
<evidence type="ECO:0000256" key="2">
    <source>
        <dbReference type="SAM" id="Phobius"/>
    </source>
</evidence>
<feature type="region of interest" description="Disordered" evidence="1">
    <location>
        <begin position="26"/>
        <end position="261"/>
    </location>
</feature>
<sequence>MFEAFTSLLGLRRDSLNDVDQDSLYSAASNQFTPELKPEYDAESDTKSAVESDTKPADFNSTSSTPVTVIHCLDGAEDDKPPVTPSRPANRAASPSSQSSYGGDEPTKVTPENHKGNGNKLNEDTIDSPSPFDEETSKADEPKEAILPSDEETPEVAESKEATNNTEEEINSSLETGNEWDDPKSTTSEQTDNGWGDSKITNPEETDNGWDEPAKSDQSWSVGDDGAMKPITPTESEMERRRKREERFALVKNPEPAKPAINYHYRPSREQKLARAALVENTPVDKLYFSHPNPLTLRNSDWLSYSGDSDPDSIEQKIQRDIHAMEIFHEVKEGETLPGWMIQVIREMAYWPSKGKSREPFTVDPKFKQGSIQSSSTGTITSGQLSASAWEQPGEYKWKIPEGLHWTSPIDLFPYLLQKKVRKPLAVTNPDPESPEKRSPAKSDKPTAASPKGSSPKKTRTPSPKKTKSPSSTGDSFGSDGADGFPKFIDASHVIRPFPRATTTAAAVHKQSDHKKREFGWLDLILLIILLISLVYAYQYNILMVAGYGGHMNGGHFGKMTLLTFVNWVHISCVIFPCLYFGAWMAGFRLG</sequence>
<feature type="compositionally biased region" description="Low complexity" evidence="1">
    <location>
        <begin position="86"/>
        <end position="100"/>
    </location>
</feature>
<feature type="transmembrane region" description="Helical" evidence="2">
    <location>
        <begin position="560"/>
        <end position="583"/>
    </location>
</feature>
<keyword evidence="2" id="KW-0812">Transmembrane</keyword>
<reference evidence="3" key="1">
    <citation type="submission" date="2023-06" db="EMBL/GenBank/DDBJ databases">
        <title>Genome-scale phylogeny and comparative genomics of the fungal order Sordariales.</title>
        <authorList>
            <consortium name="Lawrence Berkeley National Laboratory"/>
            <person name="Hensen N."/>
            <person name="Bonometti L."/>
            <person name="Westerberg I."/>
            <person name="Brannstrom I.O."/>
            <person name="Guillou S."/>
            <person name="Cros-Aarteil S."/>
            <person name="Calhoun S."/>
            <person name="Haridas S."/>
            <person name="Kuo A."/>
            <person name="Mondo S."/>
            <person name="Pangilinan J."/>
            <person name="Riley R."/>
            <person name="Labutti K."/>
            <person name="Andreopoulos B."/>
            <person name="Lipzen A."/>
            <person name="Chen C."/>
            <person name="Yanf M."/>
            <person name="Daum C."/>
            <person name="Ng V."/>
            <person name="Clum A."/>
            <person name="Steindorff A."/>
            <person name="Ohm R."/>
            <person name="Martin F."/>
            <person name="Silar P."/>
            <person name="Natvig D."/>
            <person name="Lalanne C."/>
            <person name="Gautier V."/>
            <person name="Ament-Velasquez S.L."/>
            <person name="Kruys A."/>
            <person name="Hutchinson M.I."/>
            <person name="Powell A.J."/>
            <person name="Barry K."/>
            <person name="Miller A.N."/>
            <person name="Grigoriev I.V."/>
            <person name="Debuchy R."/>
            <person name="Gladieux P."/>
            <person name="Thoren M.H."/>
            <person name="Johannesson H."/>
        </authorList>
    </citation>
    <scope>NUCLEOTIDE SEQUENCE</scope>
    <source>
        <strain evidence="3">CBS 307.81</strain>
    </source>
</reference>
<feature type="region of interest" description="Disordered" evidence="1">
    <location>
        <begin position="426"/>
        <end position="479"/>
    </location>
</feature>
<comment type="caution">
    <text evidence="3">The sequence shown here is derived from an EMBL/GenBank/DDBJ whole genome shotgun (WGS) entry which is preliminary data.</text>
</comment>
<feature type="transmembrane region" description="Helical" evidence="2">
    <location>
        <begin position="519"/>
        <end position="540"/>
    </location>
</feature>
<dbReference type="Proteomes" id="UP001174997">
    <property type="component" value="Unassembled WGS sequence"/>
</dbReference>